<evidence type="ECO:0000313" key="3">
    <source>
        <dbReference type="Proteomes" id="UP000823597"/>
    </source>
</evidence>
<sequence>MEADVPAYPSVNASKEPLLRNRLLDGSLMRWTCPSCGKVHYLDYPLLYHDPVNKFMIWHFPAGQEEDRIDAYGKQVAGLLPDYTCRRVDNVLRLAEKIQIFEQGASDVAVELSEYVFRQESAARANDDEEKRQVFSNNIFCHGLRFEDGRCAEFRISVVDDDGNHSYYDISPAIYSDCDAIVRRNPALDPGKGFVTVDYQWLKTKIR</sequence>
<organism evidence="2 3">
    <name type="scientific">Candidatus Merdivivens pullistercoris</name>
    <dbReference type="NCBI Taxonomy" id="2840873"/>
    <lineage>
        <taxon>Bacteria</taxon>
        <taxon>Pseudomonadati</taxon>
        <taxon>Bacteroidota</taxon>
        <taxon>Bacteroidia</taxon>
        <taxon>Bacteroidales</taxon>
        <taxon>Muribaculaceae</taxon>
        <taxon>Muribaculaceae incertae sedis</taxon>
        <taxon>Candidatus Merdivivens</taxon>
    </lineage>
</organism>
<dbReference type="InterPro" id="IPR025682">
    <property type="entry name" value="CpXC_dom"/>
</dbReference>
<reference evidence="2" key="2">
    <citation type="journal article" date="2021" name="PeerJ">
        <title>Extensive microbial diversity within the chicken gut microbiome revealed by metagenomics and culture.</title>
        <authorList>
            <person name="Gilroy R."/>
            <person name="Ravi A."/>
            <person name="Getino M."/>
            <person name="Pursley I."/>
            <person name="Horton D.L."/>
            <person name="Alikhan N.F."/>
            <person name="Baker D."/>
            <person name="Gharbi K."/>
            <person name="Hall N."/>
            <person name="Watson M."/>
            <person name="Adriaenssens E.M."/>
            <person name="Foster-Nyarko E."/>
            <person name="Jarju S."/>
            <person name="Secka A."/>
            <person name="Antonio M."/>
            <person name="Oren A."/>
            <person name="Chaudhuri R.R."/>
            <person name="La Ragione R."/>
            <person name="Hildebrand F."/>
            <person name="Pallen M.J."/>
        </authorList>
    </citation>
    <scope>NUCLEOTIDE SEQUENCE</scope>
    <source>
        <strain evidence="2">10037</strain>
    </source>
</reference>
<name>A0A9D9I3E6_9BACT</name>
<dbReference type="Pfam" id="PF14353">
    <property type="entry name" value="CpXC"/>
    <property type="match status" value="1"/>
</dbReference>
<comment type="caution">
    <text evidence="2">The sequence shown here is derived from an EMBL/GenBank/DDBJ whole genome shotgun (WGS) entry which is preliminary data.</text>
</comment>
<reference evidence="2" key="1">
    <citation type="submission" date="2020-10" db="EMBL/GenBank/DDBJ databases">
        <authorList>
            <person name="Gilroy R."/>
        </authorList>
    </citation>
    <scope>NUCLEOTIDE SEQUENCE</scope>
    <source>
        <strain evidence="2">10037</strain>
    </source>
</reference>
<dbReference type="EMBL" id="JADIME010000043">
    <property type="protein sequence ID" value="MBO8465173.1"/>
    <property type="molecule type" value="Genomic_DNA"/>
</dbReference>
<protein>
    <submittedName>
        <fullName evidence="2">CpXC domain-containing protein</fullName>
    </submittedName>
</protein>
<proteinExistence type="predicted"/>
<gene>
    <name evidence="2" type="ORF">IAB93_04145</name>
</gene>
<evidence type="ECO:0000259" key="1">
    <source>
        <dbReference type="Pfam" id="PF14353"/>
    </source>
</evidence>
<accession>A0A9D9I3E6</accession>
<dbReference type="AlphaFoldDB" id="A0A9D9I3E6"/>
<evidence type="ECO:0000313" key="2">
    <source>
        <dbReference type="EMBL" id="MBO8465173.1"/>
    </source>
</evidence>
<dbReference type="Proteomes" id="UP000823597">
    <property type="component" value="Unassembled WGS sequence"/>
</dbReference>
<feature type="domain" description="CpXC" evidence="1">
    <location>
        <begin position="3"/>
        <end position="112"/>
    </location>
</feature>